<dbReference type="Pfam" id="PF03009">
    <property type="entry name" value="GDPD"/>
    <property type="match status" value="1"/>
</dbReference>
<proteinExistence type="predicted"/>
<feature type="transmembrane region" description="Helical" evidence="1">
    <location>
        <begin position="316"/>
        <end position="335"/>
    </location>
</feature>
<evidence type="ECO:0000259" key="2">
    <source>
        <dbReference type="PROSITE" id="PS51704"/>
    </source>
</evidence>
<keyword evidence="1" id="KW-0472">Membrane</keyword>
<evidence type="ECO:0000313" key="4">
    <source>
        <dbReference type="Proteomes" id="UP001589691"/>
    </source>
</evidence>
<dbReference type="InterPro" id="IPR017946">
    <property type="entry name" value="PLC-like_Pdiesterase_TIM-brl"/>
</dbReference>
<comment type="caution">
    <text evidence="3">The sequence shown here is derived from an EMBL/GenBank/DDBJ whole genome shotgun (WGS) entry which is preliminary data.</text>
</comment>
<feature type="transmembrane region" description="Helical" evidence="1">
    <location>
        <begin position="217"/>
        <end position="243"/>
    </location>
</feature>
<feature type="transmembrane region" description="Helical" evidence="1">
    <location>
        <begin position="263"/>
        <end position="288"/>
    </location>
</feature>
<protein>
    <submittedName>
        <fullName evidence="3">Glycerophosphoryl diester phosphodiesterase membrane domain-containing protein</fullName>
    </submittedName>
</protein>
<evidence type="ECO:0000313" key="3">
    <source>
        <dbReference type="EMBL" id="MFB9770302.1"/>
    </source>
</evidence>
<organism evidence="3 4">
    <name type="scientific">Lactiplantibacillus modestisalitolerans</name>
    <dbReference type="NCBI Taxonomy" id="1457219"/>
    <lineage>
        <taxon>Bacteria</taxon>
        <taxon>Bacillati</taxon>
        <taxon>Bacillota</taxon>
        <taxon>Bacilli</taxon>
        <taxon>Lactobacillales</taxon>
        <taxon>Lactobacillaceae</taxon>
        <taxon>Lactiplantibacillus</taxon>
    </lineage>
</organism>
<dbReference type="Pfam" id="PF10110">
    <property type="entry name" value="GPDPase_memb"/>
    <property type="match status" value="1"/>
</dbReference>
<feature type="transmembrane region" description="Helical" evidence="1">
    <location>
        <begin position="21"/>
        <end position="40"/>
    </location>
</feature>
<feature type="transmembrane region" description="Helical" evidence="1">
    <location>
        <begin position="70"/>
        <end position="95"/>
    </location>
</feature>
<accession>A0ABV5WVX1</accession>
<feature type="domain" description="GP-PDE" evidence="2">
    <location>
        <begin position="343"/>
        <end position="571"/>
    </location>
</feature>
<dbReference type="EMBL" id="JBHLZY010000025">
    <property type="protein sequence ID" value="MFB9770302.1"/>
    <property type="molecule type" value="Genomic_DNA"/>
</dbReference>
<dbReference type="Gene3D" id="3.20.20.190">
    <property type="entry name" value="Phosphatidylinositol (PI) phosphodiesterase"/>
    <property type="match status" value="1"/>
</dbReference>
<dbReference type="CDD" id="cd08579">
    <property type="entry name" value="GDPD_memb_like"/>
    <property type="match status" value="1"/>
</dbReference>
<evidence type="ECO:0000256" key="1">
    <source>
        <dbReference type="SAM" id="Phobius"/>
    </source>
</evidence>
<dbReference type="Proteomes" id="UP001589691">
    <property type="component" value="Unassembled WGS sequence"/>
</dbReference>
<reference evidence="3 4" key="1">
    <citation type="submission" date="2024-09" db="EMBL/GenBank/DDBJ databases">
        <authorList>
            <person name="Sun Q."/>
            <person name="Mori K."/>
        </authorList>
    </citation>
    <scope>NUCLEOTIDE SEQUENCE [LARGE SCALE GENOMIC DNA]</scope>
    <source>
        <strain evidence="3 4">TBRC 4576</strain>
    </source>
</reference>
<dbReference type="PANTHER" id="PTHR46211">
    <property type="entry name" value="GLYCEROPHOSPHORYL DIESTER PHOSPHODIESTERASE"/>
    <property type="match status" value="1"/>
</dbReference>
<dbReference type="RefSeq" id="WP_137642746.1">
    <property type="nucleotide sequence ID" value="NZ_BJEA01000010.1"/>
</dbReference>
<dbReference type="PANTHER" id="PTHR46211:SF8">
    <property type="entry name" value="PHOSPHODIESTERASE"/>
    <property type="match status" value="1"/>
</dbReference>
<keyword evidence="1" id="KW-0812">Transmembrane</keyword>
<gene>
    <name evidence="3" type="ORF">ACFFLI_10555</name>
</gene>
<name>A0ABV5WVX1_9LACO</name>
<feature type="transmembrane region" description="Helical" evidence="1">
    <location>
        <begin position="170"/>
        <end position="196"/>
    </location>
</feature>
<dbReference type="SUPFAM" id="SSF51695">
    <property type="entry name" value="PLC-like phosphodiesterases"/>
    <property type="match status" value="1"/>
</dbReference>
<keyword evidence="1" id="KW-1133">Transmembrane helix</keyword>
<feature type="transmembrane region" description="Helical" evidence="1">
    <location>
        <begin position="127"/>
        <end position="150"/>
    </location>
</feature>
<sequence>MGAWQFWWGATRRFYRNWGSYVALIFGTNLVISYLAIPFFNEALELLLKSQGVAYVSYTNFAAIARQAPLAMLGMLVLLVALIELVYWQFAFLLLGITNILRGRPQTVRQVLRATVGSLRHTSLSSFPLFVGYFIVILPFGSFMFTTPLLNKARIPAFIVSFLMDNPWMTVALAAFYLITGYLGLRLIALLPLMILDQLPWRIAVRRSWSQTRHRTLRNLWAMLVILLMTGLSVSLIYGVLYVAQLAWDQTTLAMGAATVNLFLMEIATEILICYTTALFMMLFIALYRQDLSLISKRPRYFNEPPHLKRWTRTGVVAGLVLASGVLVGFNLIYLNGLAISKPLIIAHRGVDHHNGVQNTIPALKKTAQAHPAYVEMDVQVTKDHQFVVMHDTNLKTLTGKNVRTANLTLAQLQRLTVRENGHAAKIPSFDAYLQAAHQSGQRLLVEIKTNRAYTRADTRRFVQRYGASLKQHHDQVQTLSYRVMSDLKQRDQQQTTSYILPYNLTFPHTVADGYTMEVTTLNDRFVDKAERAHKLVYAWDIDDEDQMTQMMFMGVDGVITNNTRQMQRQVRTTTEHPSYAKLLLTFMNELSLTDQS</sequence>
<dbReference type="InterPro" id="IPR018476">
    <property type="entry name" value="GlyceroP-diester-Pdiesterase_M"/>
</dbReference>
<keyword evidence="4" id="KW-1185">Reference proteome</keyword>
<dbReference type="InterPro" id="IPR030395">
    <property type="entry name" value="GP_PDE_dom"/>
</dbReference>
<dbReference type="PROSITE" id="PS51704">
    <property type="entry name" value="GP_PDE"/>
    <property type="match status" value="1"/>
</dbReference>